<evidence type="ECO:0000313" key="2">
    <source>
        <dbReference type="Proteomes" id="UP000778578"/>
    </source>
</evidence>
<dbReference type="Proteomes" id="UP000778578">
    <property type="component" value="Unassembled WGS sequence"/>
</dbReference>
<proteinExistence type="predicted"/>
<dbReference type="EMBL" id="JAINZZ010000001">
    <property type="protein sequence ID" value="MBY8876141.1"/>
    <property type="molecule type" value="Genomic_DNA"/>
</dbReference>
<name>A0ABS7PZ69_9ACTN</name>
<protein>
    <submittedName>
        <fullName evidence="1">Uncharacterized protein</fullName>
    </submittedName>
</protein>
<keyword evidence="2" id="KW-1185">Reference proteome</keyword>
<accession>A0ABS7PZ69</accession>
<sequence length="79" mass="9040">MTIKLSRDQAFVLSHWFFEVERSGELDGIVNDRAVWSPLHAISGTLETTLAEIFMPDYDVRLEAARVRLIEAKYGGRDE</sequence>
<organism evidence="1 2">
    <name type="scientific">Actinacidiphila acidipaludis</name>
    <dbReference type="NCBI Taxonomy" id="2873382"/>
    <lineage>
        <taxon>Bacteria</taxon>
        <taxon>Bacillati</taxon>
        <taxon>Actinomycetota</taxon>
        <taxon>Actinomycetes</taxon>
        <taxon>Kitasatosporales</taxon>
        <taxon>Streptomycetaceae</taxon>
        <taxon>Actinacidiphila</taxon>
    </lineage>
</organism>
<reference evidence="1 2" key="1">
    <citation type="submission" date="2021-08" db="EMBL/GenBank/DDBJ databases">
        <title>WGS of actinomycetes from Thailand.</title>
        <authorList>
            <person name="Thawai C."/>
        </authorList>
    </citation>
    <scope>NUCLEOTIDE SEQUENCE [LARGE SCALE GENOMIC DNA]</scope>
    <source>
        <strain evidence="1 2">PLK6-54</strain>
    </source>
</reference>
<comment type="caution">
    <text evidence="1">The sequence shown here is derived from an EMBL/GenBank/DDBJ whole genome shotgun (WGS) entry which is preliminary data.</text>
</comment>
<evidence type="ECO:0000313" key="1">
    <source>
        <dbReference type="EMBL" id="MBY8876141.1"/>
    </source>
</evidence>
<gene>
    <name evidence="1" type="ORF">K7862_00595</name>
</gene>